<name>A0A6J5RDB7_9CAUD</name>
<evidence type="ECO:0000313" key="4">
    <source>
        <dbReference type="EMBL" id="CAB4190495.1"/>
    </source>
</evidence>
<evidence type="ECO:0000313" key="6">
    <source>
        <dbReference type="EMBL" id="CAB4210551.1"/>
    </source>
</evidence>
<accession>A0A6J5RDB7</accession>
<protein>
    <submittedName>
        <fullName evidence="4">Uncharacterized protein</fullName>
    </submittedName>
</protein>
<evidence type="ECO:0000313" key="5">
    <source>
        <dbReference type="EMBL" id="CAB4195570.1"/>
    </source>
</evidence>
<dbReference type="EMBL" id="LR797154">
    <property type="protein sequence ID" value="CAB4190495.1"/>
    <property type="molecule type" value="Genomic_DNA"/>
</dbReference>
<evidence type="ECO:0000313" key="7">
    <source>
        <dbReference type="EMBL" id="CAB5226807.1"/>
    </source>
</evidence>
<dbReference type="EMBL" id="LR797015">
    <property type="protein sequence ID" value="CAB4181864.1"/>
    <property type="molecule type" value="Genomic_DNA"/>
</dbReference>
<dbReference type="EMBL" id="LR796628">
    <property type="protein sequence ID" value="CAB4155394.1"/>
    <property type="molecule type" value="Genomic_DNA"/>
</dbReference>
<evidence type="ECO:0000313" key="1">
    <source>
        <dbReference type="EMBL" id="CAB4155394.1"/>
    </source>
</evidence>
<reference evidence="4" key="1">
    <citation type="submission" date="2020-05" db="EMBL/GenBank/DDBJ databases">
        <authorList>
            <person name="Chiriac C."/>
            <person name="Salcher M."/>
            <person name="Ghai R."/>
            <person name="Kavagutti S V."/>
        </authorList>
    </citation>
    <scope>NUCLEOTIDE SEQUENCE</scope>
</reference>
<dbReference type="EMBL" id="LR797365">
    <property type="protein sequence ID" value="CAB4210551.1"/>
    <property type="molecule type" value="Genomic_DNA"/>
</dbReference>
<dbReference type="EMBL" id="LR796846">
    <property type="protein sequence ID" value="CAB4169548.1"/>
    <property type="molecule type" value="Genomic_DNA"/>
</dbReference>
<dbReference type="EMBL" id="LR798365">
    <property type="protein sequence ID" value="CAB5226807.1"/>
    <property type="molecule type" value="Genomic_DNA"/>
</dbReference>
<sequence length="64" mass="7573">MFEELVPPPPTEVREEYVRMKKRLAVVKEGIMLRGTKIPYDLRVEEEILRANIAHYALLWGFTE</sequence>
<organism evidence="4">
    <name type="scientific">uncultured Caudovirales phage</name>
    <dbReference type="NCBI Taxonomy" id="2100421"/>
    <lineage>
        <taxon>Viruses</taxon>
        <taxon>Duplodnaviria</taxon>
        <taxon>Heunggongvirae</taxon>
        <taxon>Uroviricota</taxon>
        <taxon>Caudoviricetes</taxon>
        <taxon>Peduoviridae</taxon>
        <taxon>Maltschvirus</taxon>
        <taxon>Maltschvirus maltsch</taxon>
    </lineage>
</organism>
<evidence type="ECO:0000313" key="2">
    <source>
        <dbReference type="EMBL" id="CAB4169548.1"/>
    </source>
</evidence>
<gene>
    <name evidence="3" type="ORF">UFOVP1064_71</name>
    <name evidence="4" type="ORF">UFOVP1197_66</name>
    <name evidence="5" type="ORF">UFOVP1294_24</name>
    <name evidence="6" type="ORF">UFOVP1412_27</name>
    <name evidence="7" type="ORF">UFOVP1515_44</name>
    <name evidence="1" type="ORF">UFOVP659_4</name>
    <name evidence="2" type="ORF">UFOVP885_57</name>
</gene>
<evidence type="ECO:0000313" key="3">
    <source>
        <dbReference type="EMBL" id="CAB4181864.1"/>
    </source>
</evidence>
<proteinExistence type="predicted"/>
<dbReference type="EMBL" id="LR797241">
    <property type="protein sequence ID" value="CAB4195570.1"/>
    <property type="molecule type" value="Genomic_DNA"/>
</dbReference>